<evidence type="ECO:0000256" key="6">
    <source>
        <dbReference type="ARBA" id="ARBA00022692"/>
    </source>
</evidence>
<keyword evidence="6 13" id="KW-0812">Transmembrane</keyword>
<keyword evidence="4 13" id="KW-0813">Transport</keyword>
<dbReference type="PANTHER" id="PTHR30531">
    <property type="entry name" value="FLAGELLAR BIOSYNTHETIC PROTEIN FLHB"/>
    <property type="match status" value="1"/>
</dbReference>
<comment type="function">
    <text evidence="12 13">Required for formation of the rod structure in the basal body of the flagellar apparatus. Together with FliI and FliH, may constitute the export apparatus of flagellin.</text>
</comment>
<keyword evidence="15" id="KW-0969">Cilium</keyword>
<keyword evidence="16" id="KW-1185">Reference proteome</keyword>
<feature type="transmembrane region" description="Helical" evidence="13">
    <location>
        <begin position="194"/>
        <end position="212"/>
    </location>
</feature>
<feature type="transmembrane region" description="Helical" evidence="13">
    <location>
        <begin position="147"/>
        <end position="165"/>
    </location>
</feature>
<evidence type="ECO:0000256" key="14">
    <source>
        <dbReference type="SAM" id="MobiDB-lite"/>
    </source>
</evidence>
<evidence type="ECO:0000256" key="13">
    <source>
        <dbReference type="RuleBase" id="RU364091"/>
    </source>
</evidence>
<evidence type="ECO:0000256" key="7">
    <source>
        <dbReference type="ARBA" id="ARBA00022795"/>
    </source>
</evidence>
<evidence type="ECO:0000256" key="12">
    <source>
        <dbReference type="ARBA" id="ARBA00025078"/>
    </source>
</evidence>
<organism evidence="15 16">
    <name type="scientific">Nitrospina watsonii</name>
    <dbReference type="NCBI Taxonomy" id="1323948"/>
    <lineage>
        <taxon>Bacteria</taxon>
        <taxon>Pseudomonadati</taxon>
        <taxon>Nitrospinota/Tectimicrobiota group</taxon>
        <taxon>Nitrospinota</taxon>
        <taxon>Nitrospinia</taxon>
        <taxon>Nitrospinales</taxon>
        <taxon>Nitrospinaceae</taxon>
        <taxon>Nitrospina</taxon>
    </lineage>
</organism>
<sequence length="357" mass="40436">MDEENKDQKTEEPSAKRIQDAEDRGNFAHSRELTSAFILMTAILAFAVGGSFITKEMMTVWHNLISQSHAVEPTIPAMRELLTVVVRNVLTILSPILFSVMLGGIIINLMQTGGLKFSGHPLIPKFNKLNPISGTKRMFSMVALMELFKSLFKVTLISLIAYFTVKGHFSEIPAMTDFGVGQILTFMGRVGLEIMLKVLLALILLAFIDFMFQRFTYIKNLRMTKQEVKDERKDTEGNPQIKQRIRSVQIEMMRRRMMSAVPEADVVVTNPTHFSIAIKYDRDRHNAPVVVAKGMGPIALRIREIARESDVPLVEDKLLARLLYKTVEIGQYIPAELYRAVAEILAYVYRLKGTKLV</sequence>
<evidence type="ECO:0000256" key="1">
    <source>
        <dbReference type="ARBA" id="ARBA00004651"/>
    </source>
</evidence>
<dbReference type="Pfam" id="PF01312">
    <property type="entry name" value="Bac_export_2"/>
    <property type="match status" value="1"/>
</dbReference>
<dbReference type="NCBIfam" id="TIGR00328">
    <property type="entry name" value="flhB"/>
    <property type="match status" value="1"/>
</dbReference>
<dbReference type="PRINTS" id="PR00950">
    <property type="entry name" value="TYPE3IMSPROT"/>
</dbReference>
<keyword evidence="11 13" id="KW-1006">Bacterial flagellum protein export</keyword>
<dbReference type="Gene3D" id="3.40.1690.10">
    <property type="entry name" value="secretion proteins EscU"/>
    <property type="match status" value="1"/>
</dbReference>
<reference evidence="15 16" key="1">
    <citation type="submission" date="2022-09" db="EMBL/GenBank/DDBJ databases">
        <authorList>
            <person name="Kop L."/>
        </authorList>
    </citation>
    <scope>NUCLEOTIDE SEQUENCE [LARGE SCALE GENOMIC DNA]</scope>
    <source>
        <strain evidence="15 16">347</strain>
    </source>
</reference>
<dbReference type="InterPro" id="IPR029025">
    <property type="entry name" value="T3SS_substrate_exporter_C"/>
</dbReference>
<evidence type="ECO:0000256" key="2">
    <source>
        <dbReference type="ARBA" id="ARBA00010690"/>
    </source>
</evidence>
<evidence type="ECO:0000256" key="5">
    <source>
        <dbReference type="ARBA" id="ARBA00022475"/>
    </source>
</evidence>
<keyword evidence="10 13" id="KW-0472">Membrane</keyword>
<keyword evidence="8 13" id="KW-0653">Protein transport</keyword>
<comment type="similarity">
    <text evidence="2 13">Belongs to the type III secretion exporter family.</text>
</comment>
<keyword evidence="5 13" id="KW-1003">Cell membrane</keyword>
<dbReference type="InterPro" id="IPR006135">
    <property type="entry name" value="T3SS_substrate_exporter"/>
</dbReference>
<gene>
    <name evidence="13 15" type="primary">flhB</name>
    <name evidence="15" type="ORF">NSPWAT_1122</name>
</gene>
<keyword evidence="15" id="KW-0282">Flagellum</keyword>
<dbReference type="PANTHER" id="PTHR30531:SF12">
    <property type="entry name" value="FLAGELLAR BIOSYNTHETIC PROTEIN FLHB"/>
    <property type="match status" value="1"/>
</dbReference>
<dbReference type="InterPro" id="IPR006136">
    <property type="entry name" value="FlhB"/>
</dbReference>
<comment type="subcellular location">
    <subcellularLocation>
        <location evidence="1">Cell membrane</location>
        <topology evidence="1">Multi-pass membrane protein</topology>
    </subcellularLocation>
</comment>
<evidence type="ECO:0000313" key="16">
    <source>
        <dbReference type="Proteomes" id="UP001157733"/>
    </source>
</evidence>
<evidence type="ECO:0000313" key="15">
    <source>
        <dbReference type="EMBL" id="CAI2717981.1"/>
    </source>
</evidence>
<evidence type="ECO:0000256" key="10">
    <source>
        <dbReference type="ARBA" id="ARBA00023136"/>
    </source>
</evidence>
<dbReference type="Proteomes" id="UP001157733">
    <property type="component" value="Chromosome"/>
</dbReference>
<keyword evidence="15" id="KW-0966">Cell projection</keyword>
<keyword evidence="7 13" id="KW-1005">Bacterial flagellum biogenesis</keyword>
<keyword evidence="9 13" id="KW-1133">Transmembrane helix</keyword>
<accession>A0ABN8VXR1</accession>
<evidence type="ECO:0000256" key="8">
    <source>
        <dbReference type="ARBA" id="ARBA00022927"/>
    </source>
</evidence>
<evidence type="ECO:0000256" key="11">
    <source>
        <dbReference type="ARBA" id="ARBA00023225"/>
    </source>
</evidence>
<evidence type="ECO:0000256" key="9">
    <source>
        <dbReference type="ARBA" id="ARBA00022989"/>
    </source>
</evidence>
<dbReference type="RefSeq" id="WP_282010893.1">
    <property type="nucleotide sequence ID" value="NZ_OX336137.1"/>
</dbReference>
<dbReference type="EMBL" id="OX336137">
    <property type="protein sequence ID" value="CAI2717981.1"/>
    <property type="molecule type" value="Genomic_DNA"/>
</dbReference>
<protein>
    <recommendedName>
        <fullName evidence="3 13">Flagellar biosynthetic protein FlhB</fullName>
    </recommendedName>
</protein>
<feature type="transmembrane region" description="Helical" evidence="13">
    <location>
        <begin position="33"/>
        <end position="53"/>
    </location>
</feature>
<evidence type="ECO:0000256" key="4">
    <source>
        <dbReference type="ARBA" id="ARBA00022448"/>
    </source>
</evidence>
<dbReference type="SUPFAM" id="SSF160544">
    <property type="entry name" value="EscU C-terminal domain-like"/>
    <property type="match status" value="1"/>
</dbReference>
<proteinExistence type="inferred from homology"/>
<feature type="region of interest" description="Disordered" evidence="14">
    <location>
        <begin position="1"/>
        <end position="23"/>
    </location>
</feature>
<evidence type="ECO:0000256" key="3">
    <source>
        <dbReference type="ARBA" id="ARBA00021622"/>
    </source>
</evidence>
<name>A0ABN8VXR1_9BACT</name>
<feature type="transmembrane region" description="Helical" evidence="13">
    <location>
        <begin position="89"/>
        <end position="110"/>
    </location>
</feature>